<keyword evidence="3 4" id="KW-0342">GTP-binding</keyword>
<evidence type="ECO:0000256" key="4">
    <source>
        <dbReference type="HAMAP-Rule" id="MF_00636"/>
    </source>
</evidence>
<dbReference type="InterPro" id="IPR053930">
    <property type="entry name" value="RapZ-like_N"/>
</dbReference>
<keyword evidence="8" id="KW-1185">Reference proteome</keyword>
<sequence length="291" mass="33484">MRFVIITGLSGAGKSNTIRAFEDWGFFCVDNLPPKLVPTFAELCSRSDNNIENVAVGVDSRGGVFFDDFEQVLLEMRERKFKFDLLFLEAHDNVLVTRYKESRRKHPLATESRISVAMELEREKLEKIRAMADHIIDTSSLAVKELKEELEKIYLQDMPTSGMLINVVSFGYKYGIPMDADLLFDVRFLPNPFYDEHLRALTGNDKPVQDFVLHFEQTQAFVEKLMDLLEYTIPYYEEEGKAQLVVAIGCTGGQHRSVTLVNHIQELLQKNGHWVVIDHRDIRKHLSEGEK</sequence>
<dbReference type="EMBL" id="CP071444">
    <property type="protein sequence ID" value="QSX07813.1"/>
    <property type="molecule type" value="Genomic_DNA"/>
</dbReference>
<dbReference type="PIRSF" id="PIRSF005052">
    <property type="entry name" value="P-loopkin"/>
    <property type="match status" value="1"/>
</dbReference>
<keyword evidence="2 4" id="KW-0067">ATP-binding</keyword>
<accession>A0A974XDH4</accession>
<evidence type="ECO:0000259" key="6">
    <source>
        <dbReference type="Pfam" id="PF22740"/>
    </source>
</evidence>
<proteinExistence type="inferred from homology"/>
<keyword evidence="1 4" id="KW-0547">Nucleotide-binding</keyword>
<feature type="binding site" evidence="4">
    <location>
        <begin position="59"/>
        <end position="62"/>
    </location>
    <ligand>
        <name>GTP</name>
        <dbReference type="ChEBI" id="CHEBI:37565"/>
    </ligand>
</feature>
<evidence type="ECO:0000313" key="7">
    <source>
        <dbReference type="EMBL" id="QSX07813.1"/>
    </source>
</evidence>
<dbReference type="Pfam" id="PF03668">
    <property type="entry name" value="RapZ-like_N"/>
    <property type="match status" value="1"/>
</dbReference>
<dbReference type="GO" id="GO:0005525">
    <property type="term" value="F:GTP binding"/>
    <property type="evidence" value="ECO:0007669"/>
    <property type="project" value="UniProtKB-UniRule"/>
</dbReference>
<evidence type="ECO:0000256" key="3">
    <source>
        <dbReference type="ARBA" id="ARBA00023134"/>
    </source>
</evidence>
<dbReference type="HAMAP" id="MF_00636">
    <property type="entry name" value="RapZ_like"/>
    <property type="match status" value="1"/>
</dbReference>
<evidence type="ECO:0000256" key="1">
    <source>
        <dbReference type="ARBA" id="ARBA00022741"/>
    </source>
</evidence>
<evidence type="ECO:0000313" key="8">
    <source>
        <dbReference type="Proteomes" id="UP000663499"/>
    </source>
</evidence>
<evidence type="ECO:0000259" key="5">
    <source>
        <dbReference type="Pfam" id="PF03668"/>
    </source>
</evidence>
<dbReference type="Proteomes" id="UP000663499">
    <property type="component" value="Chromosome"/>
</dbReference>
<dbReference type="PANTHER" id="PTHR30448">
    <property type="entry name" value="RNASE ADAPTER PROTEIN RAPZ"/>
    <property type="match status" value="1"/>
</dbReference>
<feature type="domain" description="RapZ-like N-terminal" evidence="5">
    <location>
        <begin position="1"/>
        <end position="155"/>
    </location>
</feature>
<reference evidence="7" key="1">
    <citation type="submission" date="2021-03" db="EMBL/GenBank/DDBJ databases">
        <title>Alkalibacter marinus sp. nov., isolated from tidal flat sediment.</title>
        <authorList>
            <person name="Namirimu T."/>
            <person name="Yang J.-A."/>
            <person name="Yang S.-H."/>
            <person name="Kim Y.-J."/>
            <person name="Kwon K.K."/>
        </authorList>
    </citation>
    <scope>NUCLEOTIDE SEQUENCE</scope>
    <source>
        <strain evidence="7">ES005</strain>
    </source>
</reference>
<dbReference type="KEGG" id="alka:J0B03_08305"/>
<dbReference type="PANTHER" id="PTHR30448:SF0">
    <property type="entry name" value="RNASE ADAPTER PROTEIN RAPZ"/>
    <property type="match status" value="1"/>
</dbReference>
<dbReference type="Pfam" id="PF22740">
    <property type="entry name" value="PapZ_C"/>
    <property type="match status" value="1"/>
</dbReference>
<gene>
    <name evidence="7" type="primary">rapZ</name>
    <name evidence="7" type="ORF">J0B03_08305</name>
</gene>
<dbReference type="RefSeq" id="WP_207299155.1">
    <property type="nucleotide sequence ID" value="NZ_CP071444.1"/>
</dbReference>
<dbReference type="NCBIfam" id="NF003828">
    <property type="entry name" value="PRK05416.1"/>
    <property type="match status" value="1"/>
</dbReference>
<name>A0A974XDH4_9FIRM</name>
<dbReference type="InterPro" id="IPR027417">
    <property type="entry name" value="P-loop_NTPase"/>
</dbReference>
<protein>
    <submittedName>
        <fullName evidence="7">RNase adapter RapZ</fullName>
    </submittedName>
</protein>
<dbReference type="InterPro" id="IPR005337">
    <property type="entry name" value="RapZ-like"/>
</dbReference>
<dbReference type="InterPro" id="IPR053931">
    <property type="entry name" value="RapZ_C"/>
</dbReference>
<organism evidence="7 8">
    <name type="scientific">Alkalibacter rhizosphaerae</name>
    <dbReference type="NCBI Taxonomy" id="2815577"/>
    <lineage>
        <taxon>Bacteria</taxon>
        <taxon>Bacillati</taxon>
        <taxon>Bacillota</taxon>
        <taxon>Clostridia</taxon>
        <taxon>Eubacteriales</taxon>
        <taxon>Eubacteriaceae</taxon>
        <taxon>Alkalibacter</taxon>
    </lineage>
</organism>
<dbReference type="SUPFAM" id="SSF52540">
    <property type="entry name" value="P-loop containing nucleoside triphosphate hydrolases"/>
    <property type="match status" value="1"/>
</dbReference>
<evidence type="ECO:0000256" key="2">
    <source>
        <dbReference type="ARBA" id="ARBA00022840"/>
    </source>
</evidence>
<feature type="domain" description="RapZ C-terminal" evidence="6">
    <location>
        <begin position="164"/>
        <end position="282"/>
    </location>
</feature>
<feature type="binding site" evidence="4">
    <location>
        <begin position="8"/>
        <end position="15"/>
    </location>
    <ligand>
        <name>ATP</name>
        <dbReference type="ChEBI" id="CHEBI:30616"/>
    </ligand>
</feature>
<dbReference type="AlphaFoldDB" id="A0A974XDH4"/>
<dbReference type="GO" id="GO:0005524">
    <property type="term" value="F:ATP binding"/>
    <property type="evidence" value="ECO:0007669"/>
    <property type="project" value="UniProtKB-UniRule"/>
</dbReference>
<dbReference type="Gene3D" id="3.40.50.300">
    <property type="entry name" value="P-loop containing nucleotide triphosphate hydrolases"/>
    <property type="match status" value="1"/>
</dbReference>